<dbReference type="OrthoDB" id="450569at2"/>
<proteinExistence type="predicted"/>
<dbReference type="InterPro" id="IPR025455">
    <property type="entry name" value="DUF4276"/>
</dbReference>
<accession>A0A4U1IZP5</accession>
<dbReference type="Pfam" id="PF14103">
    <property type="entry name" value="DUF4276"/>
    <property type="match status" value="1"/>
</dbReference>
<evidence type="ECO:0000256" key="1">
    <source>
        <dbReference type="SAM" id="MobiDB-lite"/>
    </source>
</evidence>
<protein>
    <submittedName>
        <fullName evidence="2">DUF4276 family protein</fullName>
    </submittedName>
</protein>
<keyword evidence="3" id="KW-1185">Reference proteome</keyword>
<feature type="region of interest" description="Disordered" evidence="1">
    <location>
        <begin position="70"/>
        <end position="89"/>
    </location>
</feature>
<name>A0A4U1IZP5_9BACT</name>
<dbReference type="AlphaFoldDB" id="A0A4U1IZP5"/>
<organism evidence="2 3">
    <name type="scientific">Polyangium fumosum</name>
    <dbReference type="NCBI Taxonomy" id="889272"/>
    <lineage>
        <taxon>Bacteria</taxon>
        <taxon>Pseudomonadati</taxon>
        <taxon>Myxococcota</taxon>
        <taxon>Polyangia</taxon>
        <taxon>Polyangiales</taxon>
        <taxon>Polyangiaceae</taxon>
        <taxon>Polyangium</taxon>
    </lineage>
</organism>
<comment type="caution">
    <text evidence="2">The sequence shown here is derived from an EMBL/GenBank/DDBJ whole genome shotgun (WGS) entry which is preliminary data.</text>
</comment>
<evidence type="ECO:0000313" key="3">
    <source>
        <dbReference type="Proteomes" id="UP000309215"/>
    </source>
</evidence>
<gene>
    <name evidence="2" type="ORF">E8A74_35360</name>
</gene>
<dbReference type="EMBL" id="SSMQ01000049">
    <property type="protein sequence ID" value="TKD00205.1"/>
    <property type="molecule type" value="Genomic_DNA"/>
</dbReference>
<evidence type="ECO:0000313" key="2">
    <source>
        <dbReference type="EMBL" id="TKD00205.1"/>
    </source>
</evidence>
<reference evidence="2 3" key="1">
    <citation type="submission" date="2019-04" db="EMBL/GenBank/DDBJ databases">
        <authorList>
            <person name="Li Y."/>
            <person name="Wang J."/>
        </authorList>
    </citation>
    <scope>NUCLEOTIDE SEQUENCE [LARGE SCALE GENOMIC DNA]</scope>
    <source>
        <strain evidence="2 3">DSM 14668</strain>
    </source>
</reference>
<sequence>MHRRARTRATSACAAHPGGRVQAGIGALAAPHRHTLAALPLAVRARRHRGHAQGGRAREVRASCDERCASARGRGDRGRGDRQAVPERGARGPAVKVIVYVEGPSDKSALEALLKPIIEEGRRNGRGISFSPQGGKAQILNDVPRKAAEHLKQHPQDWVFVLPDLYPMAYYDGGPNEHRSFPALRQLLQDKFKRWADKFGLSVETLDHFRVHCLKHDLEALLLAAPDALRARLKTKDKLHGHWRMPVEDQNDNKPPKRVVEALFEKYREKPKYIDTIDAVWILGRAVFSDVESACPQNFAPLVRELRSIAADGALP</sequence>
<dbReference type="Proteomes" id="UP000309215">
    <property type="component" value="Unassembled WGS sequence"/>
</dbReference>